<feature type="active site" description="Proton acceptor" evidence="7">
    <location>
        <position position="247"/>
    </location>
</feature>
<dbReference type="Gene3D" id="3.40.1390.10">
    <property type="entry name" value="MurE/MurF, N-terminal domain"/>
    <property type="match status" value="1"/>
</dbReference>
<sequence length="351" mass="36790">MSSIKLVELAEMIGATLQGDPDAEIVGCATLEDAGPGDLSFLNNPRYTDQLATTKAEAVVVSPDDAKRANGCSVLIADNPYFAFRQAMVKLHGFRPQPAVGISPQAYIDETAIVGELCTVRPFAYVAPGARLGDRVILYPGCYIGKKAVIGNDTTLHPGVCVYDRSVIGDRVTVHANTVIGEDGLGYATAQRDGDDEVRHHKIPQAGNAVVGNDVEIGANCSIDRAALGSTVIGDGTKLSDNVVIGHGVKLGRFNMIVAHVGIAGSTTTGDFVTMGGQVGLAGHLKIGSHVTIAADAKVMTDIPDGETWGGTPATPLSDAKRVVLSQKRVPAMASQIKALERRIAELEQRL</sequence>
<dbReference type="GO" id="GO:0016410">
    <property type="term" value="F:N-acyltransferase activity"/>
    <property type="evidence" value="ECO:0007669"/>
    <property type="project" value="InterPro"/>
</dbReference>
<dbReference type="UniPathway" id="UPA00973"/>
<evidence type="ECO:0000256" key="2">
    <source>
        <dbReference type="ARBA" id="ARBA00022556"/>
    </source>
</evidence>
<dbReference type="PANTHER" id="PTHR43378:SF2">
    <property type="entry name" value="UDP-3-O-ACYLGLUCOSAMINE N-ACYLTRANSFERASE 1, MITOCHONDRIAL-RELATED"/>
    <property type="match status" value="1"/>
</dbReference>
<comment type="caution">
    <text evidence="9">The sequence shown here is derived from an EMBL/GenBank/DDBJ whole genome shotgun (WGS) entry which is preliminary data.</text>
</comment>
<protein>
    <recommendedName>
        <fullName evidence="7">UDP-3-O-acylglucosamine N-acyltransferase</fullName>
        <ecNumber evidence="7">2.3.1.191</ecNumber>
    </recommendedName>
</protein>
<dbReference type="Proteomes" id="UP000541810">
    <property type="component" value="Unassembled WGS sequence"/>
</dbReference>
<dbReference type="RefSeq" id="WP_184679081.1">
    <property type="nucleotide sequence ID" value="NZ_JACHGY010000001.1"/>
</dbReference>
<dbReference type="GO" id="GO:0016020">
    <property type="term" value="C:membrane"/>
    <property type="evidence" value="ECO:0007669"/>
    <property type="project" value="GOC"/>
</dbReference>
<dbReference type="PROSITE" id="PS00101">
    <property type="entry name" value="HEXAPEP_TRANSFERASES"/>
    <property type="match status" value="1"/>
</dbReference>
<evidence type="ECO:0000256" key="4">
    <source>
        <dbReference type="ARBA" id="ARBA00022737"/>
    </source>
</evidence>
<name>A0A7X0LMH0_9BACT</name>
<keyword evidence="6 7" id="KW-0012">Acyltransferase</keyword>
<evidence type="ECO:0000256" key="6">
    <source>
        <dbReference type="ARBA" id="ARBA00023315"/>
    </source>
</evidence>
<dbReference type="AlphaFoldDB" id="A0A7X0LMH0"/>
<dbReference type="GO" id="GO:0009245">
    <property type="term" value="P:lipid A biosynthetic process"/>
    <property type="evidence" value="ECO:0007669"/>
    <property type="project" value="UniProtKB-UniRule"/>
</dbReference>
<evidence type="ECO:0000259" key="8">
    <source>
        <dbReference type="Pfam" id="PF04613"/>
    </source>
</evidence>
<evidence type="ECO:0000256" key="1">
    <source>
        <dbReference type="ARBA" id="ARBA00022516"/>
    </source>
</evidence>
<evidence type="ECO:0000256" key="5">
    <source>
        <dbReference type="ARBA" id="ARBA00023098"/>
    </source>
</evidence>
<comment type="similarity">
    <text evidence="7">Belongs to the transferase hexapeptide repeat family. LpxD subfamily.</text>
</comment>
<dbReference type="InterPro" id="IPR001451">
    <property type="entry name" value="Hexapep"/>
</dbReference>
<dbReference type="EC" id="2.3.1.191" evidence="7"/>
<dbReference type="InterPro" id="IPR011004">
    <property type="entry name" value="Trimer_LpxA-like_sf"/>
</dbReference>
<keyword evidence="10" id="KW-1185">Reference proteome</keyword>
<proteinExistence type="inferred from homology"/>
<dbReference type="HAMAP" id="MF_00523">
    <property type="entry name" value="LpxD"/>
    <property type="match status" value="1"/>
</dbReference>
<dbReference type="InterPro" id="IPR020573">
    <property type="entry name" value="UDP_GlcNAc_AcTrfase_non-rep"/>
</dbReference>
<keyword evidence="5 7" id="KW-0443">Lipid metabolism</keyword>
<dbReference type="CDD" id="cd03352">
    <property type="entry name" value="LbH_LpxD"/>
    <property type="match status" value="1"/>
</dbReference>
<organism evidence="9 10">
    <name type="scientific">Algisphaera agarilytica</name>
    <dbReference type="NCBI Taxonomy" id="1385975"/>
    <lineage>
        <taxon>Bacteria</taxon>
        <taxon>Pseudomonadati</taxon>
        <taxon>Planctomycetota</taxon>
        <taxon>Phycisphaerae</taxon>
        <taxon>Phycisphaerales</taxon>
        <taxon>Phycisphaeraceae</taxon>
        <taxon>Algisphaera</taxon>
    </lineage>
</organism>
<dbReference type="NCBIfam" id="NF002060">
    <property type="entry name" value="PRK00892.1"/>
    <property type="match status" value="1"/>
</dbReference>
<keyword evidence="4 7" id="KW-0677">Repeat</keyword>
<dbReference type="InterPro" id="IPR007691">
    <property type="entry name" value="LpxD"/>
</dbReference>
<keyword evidence="1 7" id="KW-0444">Lipid biosynthesis</keyword>
<dbReference type="PANTHER" id="PTHR43378">
    <property type="entry name" value="UDP-3-O-ACYLGLUCOSAMINE N-ACYLTRANSFERASE"/>
    <property type="match status" value="1"/>
</dbReference>
<dbReference type="EMBL" id="JACHGY010000001">
    <property type="protein sequence ID" value="MBB6431626.1"/>
    <property type="molecule type" value="Genomic_DNA"/>
</dbReference>
<evidence type="ECO:0000313" key="9">
    <source>
        <dbReference type="EMBL" id="MBB6431626.1"/>
    </source>
</evidence>
<keyword evidence="3 7" id="KW-0808">Transferase</keyword>
<comment type="pathway">
    <text evidence="7">Bacterial outer membrane biogenesis; LPS lipid A biosynthesis.</text>
</comment>
<dbReference type="GO" id="GO:0103118">
    <property type="term" value="F:UDP-3-O-[(3R)-3-hydroxyacyl]-glucosamine N-acyltransferase activity"/>
    <property type="evidence" value="ECO:0007669"/>
    <property type="project" value="UniProtKB-EC"/>
</dbReference>
<dbReference type="Pfam" id="PF04613">
    <property type="entry name" value="LpxD"/>
    <property type="match status" value="1"/>
</dbReference>
<comment type="subunit">
    <text evidence="7">Homotrimer.</text>
</comment>
<gene>
    <name evidence="7" type="primary">lpxD</name>
    <name evidence="9" type="ORF">HNQ40_003432</name>
</gene>
<comment type="catalytic activity">
    <reaction evidence="7">
        <text>a UDP-3-O-[(3R)-3-hydroxyacyl]-alpha-D-glucosamine + a (3R)-hydroxyacyl-[ACP] = a UDP-2-N,3-O-bis[(3R)-3-hydroxyacyl]-alpha-D-glucosamine + holo-[ACP] + H(+)</text>
        <dbReference type="Rhea" id="RHEA:53836"/>
        <dbReference type="Rhea" id="RHEA-COMP:9685"/>
        <dbReference type="Rhea" id="RHEA-COMP:9945"/>
        <dbReference type="ChEBI" id="CHEBI:15378"/>
        <dbReference type="ChEBI" id="CHEBI:64479"/>
        <dbReference type="ChEBI" id="CHEBI:78827"/>
        <dbReference type="ChEBI" id="CHEBI:137740"/>
        <dbReference type="ChEBI" id="CHEBI:137748"/>
        <dbReference type="EC" id="2.3.1.191"/>
    </reaction>
</comment>
<evidence type="ECO:0000256" key="3">
    <source>
        <dbReference type="ARBA" id="ARBA00022679"/>
    </source>
</evidence>
<evidence type="ECO:0000313" key="10">
    <source>
        <dbReference type="Proteomes" id="UP000541810"/>
    </source>
</evidence>
<feature type="domain" description="UDP-3-O-[3-hydroxymyristoyl] glucosamine N-acyltransferase non-repeat region" evidence="8">
    <location>
        <begin position="22"/>
        <end position="87"/>
    </location>
</feature>
<reference evidence="9 10" key="1">
    <citation type="submission" date="2020-08" db="EMBL/GenBank/DDBJ databases">
        <title>Genomic Encyclopedia of Type Strains, Phase IV (KMG-IV): sequencing the most valuable type-strain genomes for metagenomic binning, comparative biology and taxonomic classification.</title>
        <authorList>
            <person name="Goeker M."/>
        </authorList>
    </citation>
    <scope>NUCLEOTIDE SEQUENCE [LARGE SCALE GENOMIC DNA]</scope>
    <source>
        <strain evidence="9 10">DSM 103725</strain>
    </source>
</reference>
<accession>A0A7X0LMH0</accession>
<dbReference type="InterPro" id="IPR018357">
    <property type="entry name" value="Hexapep_transf_CS"/>
</dbReference>
<comment type="function">
    <text evidence="7">Catalyzes the N-acylation of UDP-3-O-acylglucosamine using 3-hydroxyacyl-ACP as the acyl donor. Is involved in the biosynthesis of lipid A, a phosphorylated glycolipid that anchors the lipopolysaccharide to the outer membrane of the cell.</text>
</comment>
<dbReference type="SUPFAM" id="SSF51161">
    <property type="entry name" value="Trimeric LpxA-like enzymes"/>
    <property type="match status" value="1"/>
</dbReference>
<dbReference type="NCBIfam" id="TIGR01853">
    <property type="entry name" value="lipid_A_lpxD"/>
    <property type="match status" value="1"/>
</dbReference>
<dbReference type="Pfam" id="PF00132">
    <property type="entry name" value="Hexapep"/>
    <property type="match status" value="1"/>
</dbReference>
<evidence type="ECO:0000256" key="7">
    <source>
        <dbReference type="HAMAP-Rule" id="MF_00523"/>
    </source>
</evidence>
<keyword evidence="2 7" id="KW-0441">Lipid A biosynthesis</keyword>
<dbReference type="Gene3D" id="2.160.10.10">
    <property type="entry name" value="Hexapeptide repeat proteins"/>
    <property type="match status" value="1"/>
</dbReference>